<keyword evidence="3" id="KW-1185">Reference proteome</keyword>
<protein>
    <recommendedName>
        <fullName evidence="1">C2H2-type domain-containing protein</fullName>
    </recommendedName>
</protein>
<dbReference type="InterPro" id="IPR013087">
    <property type="entry name" value="Znf_C2H2_type"/>
</dbReference>
<dbReference type="Proteomes" id="UP001345013">
    <property type="component" value="Unassembled WGS sequence"/>
</dbReference>
<evidence type="ECO:0000259" key="1">
    <source>
        <dbReference type="PROSITE" id="PS00028"/>
    </source>
</evidence>
<comment type="caution">
    <text evidence="2">The sequence shown here is derived from an EMBL/GenBank/DDBJ whole genome shotgun (WGS) entry which is preliminary data.</text>
</comment>
<proteinExistence type="predicted"/>
<dbReference type="Pfam" id="PF12013">
    <property type="entry name" value="OrsD"/>
    <property type="match status" value="1"/>
</dbReference>
<dbReference type="EMBL" id="JAVRRG010000095">
    <property type="protein sequence ID" value="KAK5087244.1"/>
    <property type="molecule type" value="Genomic_DNA"/>
</dbReference>
<evidence type="ECO:0000313" key="2">
    <source>
        <dbReference type="EMBL" id="KAK5087244.1"/>
    </source>
</evidence>
<organism evidence="2 3">
    <name type="scientific">Lithohypha guttulata</name>
    <dbReference type="NCBI Taxonomy" id="1690604"/>
    <lineage>
        <taxon>Eukaryota</taxon>
        <taxon>Fungi</taxon>
        <taxon>Dikarya</taxon>
        <taxon>Ascomycota</taxon>
        <taxon>Pezizomycotina</taxon>
        <taxon>Eurotiomycetes</taxon>
        <taxon>Chaetothyriomycetidae</taxon>
        <taxon>Chaetothyriales</taxon>
        <taxon>Trichomeriaceae</taxon>
        <taxon>Lithohypha</taxon>
    </lineage>
</organism>
<accession>A0ABR0K4Q0</accession>
<reference evidence="2 3" key="1">
    <citation type="submission" date="2023-08" db="EMBL/GenBank/DDBJ databases">
        <title>Black Yeasts Isolated from many extreme environments.</title>
        <authorList>
            <person name="Coleine C."/>
            <person name="Stajich J.E."/>
            <person name="Selbmann L."/>
        </authorList>
    </citation>
    <scope>NUCLEOTIDE SEQUENCE [LARGE SCALE GENOMIC DNA]</scope>
    <source>
        <strain evidence="2 3">CCFEE 5885</strain>
    </source>
</reference>
<sequence>MEFFQYLPDYQIQICKPCGHGVNPSRIIAHLRERHPGYYKLTPRQELQDIVAELTSVPLIDPAKDRIPIPPSDTPHFACLPRHRGFRCAKCRYIVLAESALKSHLSLQHPSGRARGRRARAAVPPEPIPRIEVDCQRFFVSRAGSSFFEVQVTVSVEETAAQEQQERLNNILSKEDFIRLQIKEQLNHADEYLKKSNGTVMSLQSSTQVSPWLEMTLVQSLERVVQAGHTAVCEVMINVFDQARINSFISQRRAFDRPIMVKLQQATWKTYLKVWARLLCFAARTSRHDCPVKLLHRLNASQMTLLDQVLTQAQTLVDFKADGIPQHATQREQREYQDSVAELSDRLDDLCLRLCISLLDHILRGDLFESVVVGFFAAAGVNEDKKILKEAYDYTPTLSAFVKIAQILVIQRSVRAAEDGETEYPGDLLDGMRDRFLLHGTHTPFNWALRLRAYGKKVRNSTISMGFIYWAENQETLFYKGIELHMDDLRKFVRIQIDEAYKELRELMLIHIDEDLEAVVPQFRLRDLKDNLARADSGWNFLRDERNRTVLPTGDKWLIDRIMSHAWLQEEFLAFDGEGNVRWRREAATDYMNADKAFLLRLALIIQMDLGSTSADS</sequence>
<evidence type="ECO:0000313" key="3">
    <source>
        <dbReference type="Proteomes" id="UP001345013"/>
    </source>
</evidence>
<dbReference type="PROSITE" id="PS00028">
    <property type="entry name" value="ZINC_FINGER_C2H2_1"/>
    <property type="match status" value="1"/>
</dbReference>
<dbReference type="InterPro" id="IPR022698">
    <property type="entry name" value="OrsD"/>
</dbReference>
<name>A0ABR0K4Q0_9EURO</name>
<gene>
    <name evidence="2" type="ORF">LTR24_006884</name>
</gene>
<feature type="domain" description="C2H2-type" evidence="1">
    <location>
        <begin position="88"/>
        <end position="109"/>
    </location>
</feature>